<evidence type="ECO:0000313" key="3">
    <source>
        <dbReference type="Proteomes" id="UP000521227"/>
    </source>
</evidence>
<name>A0A840N4E0_9BRAD</name>
<dbReference type="Pfam" id="PF08808">
    <property type="entry name" value="RES"/>
    <property type="match status" value="1"/>
</dbReference>
<gene>
    <name evidence="2" type="ORF">HNQ36_004000</name>
</gene>
<dbReference type="Proteomes" id="UP000521227">
    <property type="component" value="Unassembled WGS sequence"/>
</dbReference>
<evidence type="ECO:0000313" key="2">
    <source>
        <dbReference type="EMBL" id="MBB5054000.1"/>
    </source>
</evidence>
<protein>
    <submittedName>
        <fullName evidence="2">RES domain-containing protein</fullName>
    </submittedName>
</protein>
<proteinExistence type="predicted"/>
<comment type="caution">
    <text evidence="2">The sequence shown here is derived from an EMBL/GenBank/DDBJ whole genome shotgun (WGS) entry which is preliminary data.</text>
</comment>
<dbReference type="AlphaFoldDB" id="A0A840N4E0"/>
<accession>A0A840N4E0</accession>
<dbReference type="RefSeq" id="WP_184087737.1">
    <property type="nucleotide sequence ID" value="NZ_JACHIJ010000005.1"/>
</dbReference>
<dbReference type="SMART" id="SM00953">
    <property type="entry name" value="RES"/>
    <property type="match status" value="1"/>
</dbReference>
<reference evidence="2 3" key="1">
    <citation type="submission" date="2020-08" db="EMBL/GenBank/DDBJ databases">
        <title>Genomic Encyclopedia of Type Strains, Phase IV (KMG-IV): sequencing the most valuable type-strain genomes for metagenomic binning, comparative biology and taxonomic classification.</title>
        <authorList>
            <person name="Goeker M."/>
        </authorList>
    </citation>
    <scope>NUCLEOTIDE SEQUENCE [LARGE SCALE GENOMIC DNA]</scope>
    <source>
        <strain evidence="2 3">DSM 17498</strain>
    </source>
</reference>
<dbReference type="InterPro" id="IPR014914">
    <property type="entry name" value="RES_dom"/>
</dbReference>
<dbReference type="EMBL" id="JACHIJ010000005">
    <property type="protein sequence ID" value="MBB5054000.1"/>
    <property type="molecule type" value="Genomic_DNA"/>
</dbReference>
<sequence>MTPLPVPLGGSHLIAWRLDQARFAPTCDSGEGAFQFGGRWNSKGVRVVYSALDPATAILEVAVHKGFKALDTLPHVLTALHVVDVSGVHVVQPADVPNVNWLRPGIPSAGQQAFGDALLTKHQFVVIPSAVSTHSWNLIFDPTKATGAYQQHIQEAFALDTRLHLPALTPGSSP</sequence>
<feature type="domain" description="RES" evidence="1">
    <location>
        <begin position="27"/>
        <end position="151"/>
    </location>
</feature>
<organism evidence="2 3">
    <name type="scientific">Afipia massiliensis</name>
    <dbReference type="NCBI Taxonomy" id="211460"/>
    <lineage>
        <taxon>Bacteria</taxon>
        <taxon>Pseudomonadati</taxon>
        <taxon>Pseudomonadota</taxon>
        <taxon>Alphaproteobacteria</taxon>
        <taxon>Hyphomicrobiales</taxon>
        <taxon>Nitrobacteraceae</taxon>
        <taxon>Afipia</taxon>
    </lineage>
</organism>
<evidence type="ECO:0000259" key="1">
    <source>
        <dbReference type="SMART" id="SM00953"/>
    </source>
</evidence>